<name>C5T1V0_ACIDE</name>
<dbReference type="RefSeq" id="WP_005793783.1">
    <property type="nucleotide sequence ID" value="NZ_ACQT01000014.1"/>
</dbReference>
<gene>
    <name evidence="1" type="ORF">AcdelDRAFT_0880</name>
</gene>
<keyword evidence="2" id="KW-1185">Reference proteome</keyword>
<dbReference type="EMBL" id="ACQT01000014">
    <property type="protein sequence ID" value="EER61545.1"/>
    <property type="molecule type" value="Genomic_DNA"/>
</dbReference>
<sequence>MIFRSPNAEDLNIALTSGHTCVITPAGNDVPAIFHREAIARGALPGGIAVEEPSSEPVFNRHQAIVDALNQMLDGGDENDFTNHGKPDLRKLNGRLGFQIAREEADAVWSELTAAK</sequence>
<dbReference type="Proteomes" id="UP000003856">
    <property type="component" value="Unassembled WGS sequence"/>
</dbReference>
<dbReference type="PATRIC" id="fig|573060.9.peg.4307"/>
<dbReference type="AlphaFoldDB" id="C5T1V0"/>
<evidence type="ECO:0000313" key="2">
    <source>
        <dbReference type="Proteomes" id="UP000003856"/>
    </source>
</evidence>
<accession>C5T1V0</accession>
<proteinExistence type="predicted"/>
<comment type="caution">
    <text evidence="1">The sequence shown here is derived from an EMBL/GenBank/DDBJ whole genome shotgun (WGS) entry which is preliminary data.</text>
</comment>
<protein>
    <submittedName>
        <fullName evidence="1">Uncharacterized protein</fullName>
    </submittedName>
</protein>
<reference evidence="1 2" key="1">
    <citation type="submission" date="2009-05" db="EMBL/GenBank/DDBJ databases">
        <title>The draft genome of Acidovorax delafieldii 2AN.</title>
        <authorList>
            <consortium name="US DOE Joint Genome Institute (JGI-PGF)"/>
            <person name="Lucas S."/>
            <person name="Copeland A."/>
            <person name="Lapidus A."/>
            <person name="Glavina del Rio T."/>
            <person name="Tice H."/>
            <person name="Bruce D."/>
            <person name="Goodwin L."/>
            <person name="Pitluck S."/>
            <person name="Larimer F."/>
            <person name="Land M.L."/>
            <person name="Hauser L."/>
            <person name="Shelobolina E.S."/>
            <person name="Picardal F."/>
            <person name="Roden E."/>
            <person name="Emerson D."/>
        </authorList>
    </citation>
    <scope>NUCLEOTIDE SEQUENCE [LARGE SCALE GENOMIC DNA]</scope>
    <source>
        <strain evidence="1 2">2AN</strain>
    </source>
</reference>
<dbReference type="OrthoDB" id="8811425at2"/>
<evidence type="ECO:0000313" key="1">
    <source>
        <dbReference type="EMBL" id="EER61545.1"/>
    </source>
</evidence>
<organism evidence="1 2">
    <name type="scientific">Acidovorax delafieldii 2AN</name>
    <dbReference type="NCBI Taxonomy" id="573060"/>
    <lineage>
        <taxon>Bacteria</taxon>
        <taxon>Pseudomonadati</taxon>
        <taxon>Pseudomonadota</taxon>
        <taxon>Betaproteobacteria</taxon>
        <taxon>Burkholderiales</taxon>
        <taxon>Comamonadaceae</taxon>
        <taxon>Acidovorax</taxon>
    </lineage>
</organism>